<sequence length="233" mass="25268">MVLARSSALRASSIARLARPARSCRIAELQPWQRALQQNARRTYASEHGAHGAATKTSDLPWAVAAVLATGVGLYTVTTQDTSHGTHHDEHLDELHAREQKGEVVQPEAIGEEKQESEPKEEESAEEPAADESKEGIQPSAHKTDDKAPSNPADSDLPDARKEPKSQNEISGKQEGLDNDDTKHTANIENDPEKSKKGEGVAESAKLKGTVAADRPDATNKEERGKARQDYSK</sequence>
<name>A0A9P4JCN3_9PLEO</name>
<feature type="compositionally biased region" description="Basic and acidic residues" evidence="1">
    <location>
        <begin position="214"/>
        <end position="233"/>
    </location>
</feature>
<comment type="caution">
    <text evidence="2">The sequence shown here is derived from an EMBL/GenBank/DDBJ whole genome shotgun (WGS) entry which is preliminary data.</text>
</comment>
<keyword evidence="3" id="KW-1185">Reference proteome</keyword>
<evidence type="ECO:0000313" key="2">
    <source>
        <dbReference type="EMBL" id="KAF2196725.1"/>
    </source>
</evidence>
<dbReference type="Proteomes" id="UP000799536">
    <property type="component" value="Unassembled WGS sequence"/>
</dbReference>
<dbReference type="EMBL" id="ML994335">
    <property type="protein sequence ID" value="KAF2196725.1"/>
    <property type="molecule type" value="Genomic_DNA"/>
</dbReference>
<organism evidence="2 3">
    <name type="scientific">Delitschia confertaspora ATCC 74209</name>
    <dbReference type="NCBI Taxonomy" id="1513339"/>
    <lineage>
        <taxon>Eukaryota</taxon>
        <taxon>Fungi</taxon>
        <taxon>Dikarya</taxon>
        <taxon>Ascomycota</taxon>
        <taxon>Pezizomycotina</taxon>
        <taxon>Dothideomycetes</taxon>
        <taxon>Pleosporomycetidae</taxon>
        <taxon>Pleosporales</taxon>
        <taxon>Delitschiaceae</taxon>
        <taxon>Delitschia</taxon>
    </lineage>
</organism>
<reference evidence="2" key="1">
    <citation type="journal article" date="2020" name="Stud. Mycol.">
        <title>101 Dothideomycetes genomes: a test case for predicting lifestyles and emergence of pathogens.</title>
        <authorList>
            <person name="Haridas S."/>
            <person name="Albert R."/>
            <person name="Binder M."/>
            <person name="Bloem J."/>
            <person name="Labutti K."/>
            <person name="Salamov A."/>
            <person name="Andreopoulos B."/>
            <person name="Baker S."/>
            <person name="Barry K."/>
            <person name="Bills G."/>
            <person name="Bluhm B."/>
            <person name="Cannon C."/>
            <person name="Castanera R."/>
            <person name="Culley D."/>
            <person name="Daum C."/>
            <person name="Ezra D."/>
            <person name="Gonzalez J."/>
            <person name="Henrissat B."/>
            <person name="Kuo A."/>
            <person name="Liang C."/>
            <person name="Lipzen A."/>
            <person name="Lutzoni F."/>
            <person name="Magnuson J."/>
            <person name="Mondo S."/>
            <person name="Nolan M."/>
            <person name="Ohm R."/>
            <person name="Pangilinan J."/>
            <person name="Park H.-J."/>
            <person name="Ramirez L."/>
            <person name="Alfaro M."/>
            <person name="Sun H."/>
            <person name="Tritt A."/>
            <person name="Yoshinaga Y."/>
            <person name="Zwiers L.-H."/>
            <person name="Turgeon B."/>
            <person name="Goodwin S."/>
            <person name="Spatafora J."/>
            <person name="Crous P."/>
            <person name="Grigoriev I."/>
        </authorList>
    </citation>
    <scope>NUCLEOTIDE SEQUENCE</scope>
    <source>
        <strain evidence="2">ATCC 74209</strain>
    </source>
</reference>
<proteinExistence type="predicted"/>
<feature type="compositionally biased region" description="Acidic residues" evidence="1">
    <location>
        <begin position="119"/>
        <end position="130"/>
    </location>
</feature>
<dbReference type="OrthoDB" id="4590707at2759"/>
<feature type="region of interest" description="Disordered" evidence="1">
    <location>
        <begin position="99"/>
        <end position="233"/>
    </location>
</feature>
<accession>A0A9P4JCN3</accession>
<protein>
    <submittedName>
        <fullName evidence="2">Uncharacterized protein</fullName>
    </submittedName>
</protein>
<gene>
    <name evidence="2" type="ORF">GQ43DRAFT_444860</name>
</gene>
<dbReference type="AlphaFoldDB" id="A0A9P4JCN3"/>
<evidence type="ECO:0000256" key="1">
    <source>
        <dbReference type="SAM" id="MobiDB-lite"/>
    </source>
</evidence>
<evidence type="ECO:0000313" key="3">
    <source>
        <dbReference type="Proteomes" id="UP000799536"/>
    </source>
</evidence>
<feature type="compositionally biased region" description="Basic and acidic residues" evidence="1">
    <location>
        <begin position="180"/>
        <end position="200"/>
    </location>
</feature>